<comment type="caution">
    <text evidence="2">The sequence shown here is derived from an EMBL/GenBank/DDBJ whole genome shotgun (WGS) entry which is preliminary data.</text>
</comment>
<dbReference type="Gene3D" id="3.90.1210.10">
    <property type="entry name" value="Antifreeze-like/N-acetylneuraminic acid synthase C-terminal domain"/>
    <property type="match status" value="1"/>
</dbReference>
<reference evidence="2 3" key="1">
    <citation type="journal article" date="2016" name="Nat. Commun.">
        <title>Thousands of microbial genomes shed light on interconnected biogeochemical processes in an aquifer system.</title>
        <authorList>
            <person name="Anantharaman K."/>
            <person name="Brown C.T."/>
            <person name="Hug L.A."/>
            <person name="Sharon I."/>
            <person name="Castelle C.J."/>
            <person name="Probst A.J."/>
            <person name="Thomas B.C."/>
            <person name="Singh A."/>
            <person name="Wilkins M.J."/>
            <person name="Karaoz U."/>
            <person name="Brodie E.L."/>
            <person name="Williams K.H."/>
            <person name="Hubbard S.S."/>
            <person name="Banfield J.F."/>
        </authorList>
    </citation>
    <scope>NUCLEOTIDE SEQUENCE [LARGE SCALE GENOMIC DNA]</scope>
</reference>
<sequence>MAKIKFKIGDKKIQENGDVFIIAEAGVNHNGRLDLALKLVDLAADVGADAVKFQTFQAEEVVIPSGEMAAYQRKNIGMKKTQLEMLRQLSLPSTFYRSIIDRCKKRHIIFLSTPQGGRPSVDFLEKLNIPAYKIDSGNLTNYLLLDYIAKLKKPIILSTGMATIPEIKEAVYFIESRRNKKIAILHCTTDYPCKITDVNFQVMLHMMKQYFYPIGYSDHSLDNQVAIMAATLGAAIYEFHITLDKTLQGPDHQASADPSDASIRISSIRKTGKIMGSLIKPAQSELRYISKVRRSLVYTSNLKSGQILTDGNIEGKRPADGVPAKDFLKYVGKKLKRDVVVNQQLSKADFT</sequence>
<dbReference type="GO" id="GO:0047444">
    <property type="term" value="F:N-acylneuraminate-9-phosphate synthase activity"/>
    <property type="evidence" value="ECO:0007669"/>
    <property type="project" value="TreeGrafter"/>
</dbReference>
<dbReference type="SUPFAM" id="SSF51269">
    <property type="entry name" value="AFP III-like domain"/>
    <property type="match status" value="1"/>
</dbReference>
<dbReference type="Pfam" id="PF08666">
    <property type="entry name" value="SAF"/>
    <property type="match status" value="1"/>
</dbReference>
<protein>
    <recommendedName>
        <fullName evidence="1">AFP-like domain-containing protein</fullName>
    </recommendedName>
</protein>
<dbReference type="InterPro" id="IPR006190">
    <property type="entry name" value="SAF_AFP_Neu5Ac"/>
</dbReference>
<name>A0A1F7JNG4_9BACT</name>
<dbReference type="InterPro" id="IPR013785">
    <property type="entry name" value="Aldolase_TIM"/>
</dbReference>
<organism evidence="2 3">
    <name type="scientific">Candidatus Roizmanbacteria bacterium RIFCSPLOWO2_02_FULL_38_10</name>
    <dbReference type="NCBI Taxonomy" id="1802074"/>
    <lineage>
        <taxon>Bacteria</taxon>
        <taxon>Candidatus Roizmaniibacteriota</taxon>
    </lineage>
</organism>
<dbReference type="CDD" id="cd11615">
    <property type="entry name" value="SAF_NeuB_like"/>
    <property type="match status" value="1"/>
</dbReference>
<dbReference type="Proteomes" id="UP000176376">
    <property type="component" value="Unassembled WGS sequence"/>
</dbReference>
<dbReference type="Gene3D" id="3.20.20.70">
    <property type="entry name" value="Aldolase class I"/>
    <property type="match status" value="1"/>
</dbReference>
<dbReference type="SUPFAM" id="SSF51569">
    <property type="entry name" value="Aldolase"/>
    <property type="match status" value="1"/>
</dbReference>
<dbReference type="AlphaFoldDB" id="A0A1F7JNG4"/>
<dbReference type="PROSITE" id="PS50844">
    <property type="entry name" value="AFP_LIKE"/>
    <property type="match status" value="1"/>
</dbReference>
<dbReference type="GO" id="GO:0016051">
    <property type="term" value="P:carbohydrate biosynthetic process"/>
    <property type="evidence" value="ECO:0007669"/>
    <property type="project" value="InterPro"/>
</dbReference>
<dbReference type="Pfam" id="PF03102">
    <property type="entry name" value="NeuB"/>
    <property type="match status" value="1"/>
</dbReference>
<dbReference type="EMBL" id="MGAY01000011">
    <property type="protein sequence ID" value="OGK57153.1"/>
    <property type="molecule type" value="Genomic_DNA"/>
</dbReference>
<dbReference type="PANTHER" id="PTHR42966">
    <property type="entry name" value="N-ACETYLNEURAMINATE SYNTHASE"/>
    <property type="match status" value="1"/>
</dbReference>
<dbReference type="InterPro" id="IPR051690">
    <property type="entry name" value="PseI-like"/>
</dbReference>
<dbReference type="PANTHER" id="PTHR42966:SF1">
    <property type="entry name" value="SIALIC ACID SYNTHASE"/>
    <property type="match status" value="1"/>
</dbReference>
<accession>A0A1F7JNG4</accession>
<gene>
    <name evidence="2" type="ORF">A3J15_00210</name>
</gene>
<dbReference type="STRING" id="1802074.A3J15_00210"/>
<dbReference type="SMART" id="SM00858">
    <property type="entry name" value="SAF"/>
    <property type="match status" value="1"/>
</dbReference>
<dbReference type="InterPro" id="IPR057736">
    <property type="entry name" value="SAF_PseI/NeuA/NeuB"/>
</dbReference>
<proteinExistence type="predicted"/>
<evidence type="ECO:0000313" key="3">
    <source>
        <dbReference type="Proteomes" id="UP000176376"/>
    </source>
</evidence>
<dbReference type="InterPro" id="IPR013974">
    <property type="entry name" value="SAF"/>
</dbReference>
<evidence type="ECO:0000259" key="1">
    <source>
        <dbReference type="PROSITE" id="PS50844"/>
    </source>
</evidence>
<evidence type="ECO:0000313" key="2">
    <source>
        <dbReference type="EMBL" id="OGK57153.1"/>
    </source>
</evidence>
<dbReference type="InterPro" id="IPR036732">
    <property type="entry name" value="AFP_Neu5c_C_sf"/>
</dbReference>
<feature type="domain" description="AFP-like" evidence="1">
    <location>
        <begin position="295"/>
        <end position="351"/>
    </location>
</feature>
<dbReference type="InterPro" id="IPR013132">
    <property type="entry name" value="PseI/NeuA/B-like_N"/>
</dbReference>